<name>A0A6I3IHN5_9MICO</name>
<feature type="transmembrane region" description="Helical" evidence="6">
    <location>
        <begin position="152"/>
        <end position="172"/>
    </location>
</feature>
<dbReference type="NCBIfam" id="TIGR03144">
    <property type="entry name" value="cytochr_II_ccsB"/>
    <property type="match status" value="1"/>
</dbReference>
<gene>
    <name evidence="8" type="primary">ccsB</name>
    <name evidence="8" type="ORF">GGG17_14945</name>
</gene>
<dbReference type="EMBL" id="WLVL01000048">
    <property type="protein sequence ID" value="MTB73237.1"/>
    <property type="molecule type" value="Genomic_DNA"/>
</dbReference>
<feature type="domain" description="Cytochrome c assembly protein" evidence="7">
    <location>
        <begin position="122"/>
        <end position="336"/>
    </location>
</feature>
<keyword evidence="4 6" id="KW-1133">Transmembrane helix</keyword>
<dbReference type="RefSeq" id="WP_154594490.1">
    <property type="nucleotide sequence ID" value="NZ_CP171001.1"/>
</dbReference>
<dbReference type="GO" id="GO:0005886">
    <property type="term" value="C:plasma membrane"/>
    <property type="evidence" value="ECO:0007669"/>
    <property type="project" value="TreeGrafter"/>
</dbReference>
<dbReference type="InterPro" id="IPR045062">
    <property type="entry name" value="Cyt_c_biogenesis_CcsA/CcmC"/>
</dbReference>
<reference evidence="8 9" key="1">
    <citation type="submission" date="2019-11" db="EMBL/GenBank/DDBJ databases">
        <title>Whole genome sequencing identifies a novel species of the genus Arsenicicoccus isolated from human blood.</title>
        <authorList>
            <person name="Jeong J.H."/>
            <person name="Kweon O.J."/>
            <person name="Kim H.R."/>
            <person name="Kim T.-H."/>
            <person name="Ha S.-M."/>
            <person name="Lee M.-K."/>
        </authorList>
    </citation>
    <scope>NUCLEOTIDE SEQUENCE [LARGE SCALE GENOMIC DNA]</scope>
    <source>
        <strain evidence="8 9">MKL-02</strain>
    </source>
</reference>
<evidence type="ECO:0000313" key="9">
    <source>
        <dbReference type="Proteomes" id="UP000431092"/>
    </source>
</evidence>
<comment type="caution">
    <text evidence="8">The sequence shown here is derived from an EMBL/GenBank/DDBJ whole genome shotgun (WGS) entry which is preliminary data.</text>
</comment>
<dbReference type="GO" id="GO:0017004">
    <property type="term" value="P:cytochrome complex assembly"/>
    <property type="evidence" value="ECO:0007669"/>
    <property type="project" value="UniProtKB-KW"/>
</dbReference>
<evidence type="ECO:0000256" key="6">
    <source>
        <dbReference type="SAM" id="Phobius"/>
    </source>
</evidence>
<organism evidence="8 9">
    <name type="scientific">Arsenicicoccus cauae</name>
    <dbReference type="NCBI Taxonomy" id="2663847"/>
    <lineage>
        <taxon>Bacteria</taxon>
        <taxon>Bacillati</taxon>
        <taxon>Actinomycetota</taxon>
        <taxon>Actinomycetes</taxon>
        <taxon>Micrococcales</taxon>
        <taxon>Intrasporangiaceae</taxon>
        <taxon>Arsenicicoccus</taxon>
    </lineage>
</organism>
<accession>A0A6I3IHN5</accession>
<feature type="transmembrane region" description="Helical" evidence="6">
    <location>
        <begin position="184"/>
        <end position="212"/>
    </location>
</feature>
<evidence type="ECO:0000256" key="2">
    <source>
        <dbReference type="ARBA" id="ARBA00022692"/>
    </source>
</evidence>
<feature type="transmembrane region" description="Helical" evidence="6">
    <location>
        <begin position="284"/>
        <end position="299"/>
    </location>
</feature>
<dbReference type="InterPro" id="IPR017562">
    <property type="entry name" value="Cyt_c_biogenesis_CcsA"/>
</dbReference>
<feature type="transmembrane region" description="Helical" evidence="6">
    <location>
        <begin position="128"/>
        <end position="145"/>
    </location>
</feature>
<dbReference type="PANTHER" id="PTHR30071">
    <property type="entry name" value="HEME EXPORTER PROTEIN C"/>
    <property type="match status" value="1"/>
</dbReference>
<proteinExistence type="predicted"/>
<evidence type="ECO:0000256" key="5">
    <source>
        <dbReference type="ARBA" id="ARBA00023136"/>
    </source>
</evidence>
<dbReference type="InterPro" id="IPR002541">
    <property type="entry name" value="Cyt_c_assembly"/>
</dbReference>
<dbReference type="AlphaFoldDB" id="A0A6I3IHN5"/>
<keyword evidence="2 6" id="KW-0812">Transmembrane</keyword>
<feature type="transmembrane region" description="Helical" evidence="6">
    <location>
        <begin position="12"/>
        <end position="33"/>
    </location>
</feature>
<dbReference type="Proteomes" id="UP000431092">
    <property type="component" value="Unassembled WGS sequence"/>
</dbReference>
<keyword evidence="9" id="KW-1185">Reference proteome</keyword>
<dbReference type="Pfam" id="PF01578">
    <property type="entry name" value="Cytochrom_C_asm"/>
    <property type="match status" value="1"/>
</dbReference>
<evidence type="ECO:0000259" key="7">
    <source>
        <dbReference type="Pfam" id="PF01578"/>
    </source>
</evidence>
<keyword evidence="5 6" id="KW-0472">Membrane</keyword>
<comment type="subcellular location">
    <subcellularLocation>
        <location evidence="1">Membrane</location>
        <topology evidence="1">Multi-pass membrane protein</topology>
    </subcellularLocation>
</comment>
<protein>
    <submittedName>
        <fullName evidence="8">C-type cytochrome biogenesis protein CcsB</fullName>
    </submittedName>
</protein>
<dbReference type="GO" id="GO:0020037">
    <property type="term" value="F:heme binding"/>
    <property type="evidence" value="ECO:0007669"/>
    <property type="project" value="InterPro"/>
</dbReference>
<dbReference type="PANTHER" id="PTHR30071:SF1">
    <property type="entry name" value="CYTOCHROME B_B6 PROTEIN-RELATED"/>
    <property type="match status" value="1"/>
</dbReference>
<keyword evidence="3" id="KW-0201">Cytochrome c-type biogenesis</keyword>
<evidence type="ECO:0000256" key="1">
    <source>
        <dbReference type="ARBA" id="ARBA00004141"/>
    </source>
</evidence>
<evidence type="ECO:0000313" key="8">
    <source>
        <dbReference type="EMBL" id="MTB73237.1"/>
    </source>
</evidence>
<evidence type="ECO:0000256" key="3">
    <source>
        <dbReference type="ARBA" id="ARBA00022748"/>
    </source>
</evidence>
<feature type="transmembrane region" description="Helical" evidence="6">
    <location>
        <begin position="311"/>
        <end position="332"/>
    </location>
</feature>
<sequence>MTNEALAGYSNLAVYSALVVLGLAFLAFAVDLAGTRGRALAGRSSASGEAPATAASGEARMTAASGGTGTLVRHDAPTAAGVDEAPVPRPAAGIGLALTRLASLLLVAAVVMRALSVMRAPWGNLYEYLLTAAAAVSVVYVVMSLRRDVRWLGVFVTALLMLILGPALSVYTEAGQLMPSLRSYWLVVHVSIAIIATAIFAIGAALSALYLVQESSERRQAAESRLAGWRQTLLAALPSSRALDRMAYGLHVVAFPLWTFTVIAGAVWAEKAWGRYWGWDPKEVWSFIIWVVYAAYLHARATTGMRVRTATWIAIAGFLCIVMNSFVVNKFMSGMHSYSGM</sequence>
<evidence type="ECO:0000256" key="4">
    <source>
        <dbReference type="ARBA" id="ARBA00022989"/>
    </source>
</evidence>
<feature type="transmembrane region" description="Helical" evidence="6">
    <location>
        <begin position="248"/>
        <end position="269"/>
    </location>
</feature>